<dbReference type="AlphaFoldDB" id="A0A0A9DSC0"/>
<reference evidence="4" key="2">
    <citation type="journal article" date="2015" name="Data Brief">
        <title>Shoot transcriptome of the giant reed, Arundo donax.</title>
        <authorList>
            <person name="Barrero R.A."/>
            <person name="Guerrero F.D."/>
            <person name="Moolhuijzen P."/>
            <person name="Goolsby J.A."/>
            <person name="Tidwell J."/>
            <person name="Bellgard S.E."/>
            <person name="Bellgard M.I."/>
        </authorList>
    </citation>
    <scope>NUCLEOTIDE SEQUENCE</scope>
    <source>
        <tissue evidence="4">Shoot tissue taken approximately 20 cm above the soil surface</tissue>
    </source>
</reference>
<evidence type="ECO:0000259" key="3">
    <source>
        <dbReference type="Pfam" id="PF23598"/>
    </source>
</evidence>
<name>A0A0A9DSC0_ARUDO</name>
<reference evidence="4" key="1">
    <citation type="submission" date="2014-09" db="EMBL/GenBank/DDBJ databases">
        <authorList>
            <person name="Magalhaes I.L.F."/>
            <person name="Oliveira U."/>
            <person name="Santos F.R."/>
            <person name="Vidigal T.H.D.A."/>
            <person name="Brescovit A.D."/>
            <person name="Santos A.J."/>
        </authorList>
    </citation>
    <scope>NUCLEOTIDE SEQUENCE</scope>
    <source>
        <tissue evidence="4">Shoot tissue taken approximately 20 cm above the soil surface</tissue>
    </source>
</reference>
<dbReference type="SUPFAM" id="SSF52058">
    <property type="entry name" value="L domain-like"/>
    <property type="match status" value="1"/>
</dbReference>
<protein>
    <recommendedName>
        <fullName evidence="5">NB-ARC domain-containing protein</fullName>
    </recommendedName>
</protein>
<feature type="domain" description="Disease resistance protein winged helix" evidence="2">
    <location>
        <begin position="1"/>
        <end position="53"/>
    </location>
</feature>
<keyword evidence="1" id="KW-0677">Repeat</keyword>
<accession>A0A0A9DSC0</accession>
<evidence type="ECO:0008006" key="5">
    <source>
        <dbReference type="Google" id="ProtNLM"/>
    </source>
</evidence>
<evidence type="ECO:0000259" key="2">
    <source>
        <dbReference type="Pfam" id="PF23559"/>
    </source>
</evidence>
<feature type="domain" description="Disease resistance R13L4/SHOC-2-like LRR" evidence="3">
    <location>
        <begin position="120"/>
        <end position="217"/>
    </location>
</feature>
<dbReference type="PANTHER" id="PTHR23155:SF1241">
    <property type="entry name" value="DISEASE RESISTANCE RPP13-LIKE PROTEIN 1-RELATED"/>
    <property type="match status" value="1"/>
</dbReference>
<organism evidence="4">
    <name type="scientific">Arundo donax</name>
    <name type="common">Giant reed</name>
    <name type="synonym">Donax arundinaceus</name>
    <dbReference type="NCBI Taxonomy" id="35708"/>
    <lineage>
        <taxon>Eukaryota</taxon>
        <taxon>Viridiplantae</taxon>
        <taxon>Streptophyta</taxon>
        <taxon>Embryophyta</taxon>
        <taxon>Tracheophyta</taxon>
        <taxon>Spermatophyta</taxon>
        <taxon>Magnoliopsida</taxon>
        <taxon>Liliopsida</taxon>
        <taxon>Poales</taxon>
        <taxon>Poaceae</taxon>
        <taxon>PACMAD clade</taxon>
        <taxon>Arundinoideae</taxon>
        <taxon>Arundineae</taxon>
        <taxon>Arundo</taxon>
    </lineage>
</organism>
<dbReference type="InterPro" id="IPR055414">
    <property type="entry name" value="LRR_R13L4/SHOC2-like"/>
</dbReference>
<sequence length="226" mass="25576">MWIAQGFIQMENGSMEDLGNEYFKQLLARSFFHTLKQGNRTHYVMHGLIHDLAQMVSHYNCARVEGDMSKSIPSTVRHLSVSRSSLPQLTKQCDLRRLHTLVVYKDSSVTLSTIPNDLFAELKNLRALDLTGCIISELPEAIGKLIHLRYIALPSTVKMLPESVSILLHLQTLDIPKKCQLDKFPEGMHQLVSLRHLGVDSKYISMIRGIGSLVKLQGSIEFHVKK</sequence>
<evidence type="ECO:0000256" key="1">
    <source>
        <dbReference type="ARBA" id="ARBA00022737"/>
    </source>
</evidence>
<dbReference type="InterPro" id="IPR032675">
    <property type="entry name" value="LRR_dom_sf"/>
</dbReference>
<dbReference type="Pfam" id="PF23559">
    <property type="entry name" value="WHD_DRP"/>
    <property type="match status" value="1"/>
</dbReference>
<evidence type="ECO:0000313" key="4">
    <source>
        <dbReference type="EMBL" id="JAD86642.1"/>
    </source>
</evidence>
<proteinExistence type="predicted"/>
<dbReference type="GO" id="GO:0098542">
    <property type="term" value="P:defense response to other organism"/>
    <property type="evidence" value="ECO:0007669"/>
    <property type="project" value="TreeGrafter"/>
</dbReference>
<dbReference type="InterPro" id="IPR058922">
    <property type="entry name" value="WHD_DRP"/>
</dbReference>
<dbReference type="Gene3D" id="3.80.10.10">
    <property type="entry name" value="Ribonuclease Inhibitor"/>
    <property type="match status" value="1"/>
</dbReference>
<dbReference type="PANTHER" id="PTHR23155">
    <property type="entry name" value="DISEASE RESISTANCE PROTEIN RP"/>
    <property type="match status" value="1"/>
</dbReference>
<dbReference type="InterPro" id="IPR044974">
    <property type="entry name" value="Disease_R_plants"/>
</dbReference>
<dbReference type="Pfam" id="PF23598">
    <property type="entry name" value="LRR_14"/>
    <property type="match status" value="1"/>
</dbReference>
<dbReference type="EMBL" id="GBRH01211253">
    <property type="protein sequence ID" value="JAD86642.1"/>
    <property type="molecule type" value="Transcribed_RNA"/>
</dbReference>